<dbReference type="EMBL" id="FXAW01000001">
    <property type="protein sequence ID" value="SMG18283.1"/>
    <property type="molecule type" value="Genomic_DNA"/>
</dbReference>
<sequence>MKSEFPYAIINVFSNSSISALGNPSAIILLDEKLSDDKLQSIATDLQQPATTFLWRTEKENEFLIRWFAPDAEIGLCGHGAMAATVFLSDRFPELAKTNTFKLVKDSTVIEGGVNSINDHFIYLENIQRSRNQNPPEGLEDALNQKIVEYYTTNNKNIVVLEDEVSLSSMKPNFEKLKKIEVFGYSVTAPSSQKDDFVCRTLVPHVQQLEDQATGSTQAVLVDFWADKLGKSTLESRQLSLRGGYFKAIHSSEKFKLIAHSYYSVKGTFYLN</sequence>
<dbReference type="GO" id="GO:0005737">
    <property type="term" value="C:cytoplasm"/>
    <property type="evidence" value="ECO:0007669"/>
    <property type="project" value="TreeGrafter"/>
</dbReference>
<name>A0A1X7ISW1_9BACT</name>
<dbReference type="Pfam" id="PF02567">
    <property type="entry name" value="PhzC-PhzF"/>
    <property type="match status" value="1"/>
</dbReference>
<dbReference type="PIRSF" id="PIRSF016184">
    <property type="entry name" value="PhzC_PhzF"/>
    <property type="match status" value="1"/>
</dbReference>
<evidence type="ECO:0000256" key="2">
    <source>
        <dbReference type="ARBA" id="ARBA00023235"/>
    </source>
</evidence>
<proteinExistence type="inferred from homology"/>
<reference evidence="4" key="1">
    <citation type="submission" date="2017-04" db="EMBL/GenBank/DDBJ databases">
        <authorList>
            <person name="Varghese N."/>
            <person name="Submissions S."/>
        </authorList>
    </citation>
    <scope>NUCLEOTIDE SEQUENCE [LARGE SCALE GENOMIC DNA]</scope>
    <source>
        <strain evidence="4">DSM 4125</strain>
    </source>
</reference>
<evidence type="ECO:0000313" key="3">
    <source>
        <dbReference type="EMBL" id="SMG18283.1"/>
    </source>
</evidence>
<dbReference type="InterPro" id="IPR003719">
    <property type="entry name" value="Phenazine_PhzF-like"/>
</dbReference>
<dbReference type="PANTHER" id="PTHR13774:SF17">
    <property type="entry name" value="PHENAZINE BIOSYNTHESIS-LIKE DOMAIN-CONTAINING PROTEIN"/>
    <property type="match status" value="1"/>
</dbReference>
<keyword evidence="2" id="KW-0413">Isomerase</keyword>
<evidence type="ECO:0000313" key="4">
    <source>
        <dbReference type="Proteomes" id="UP000193804"/>
    </source>
</evidence>
<dbReference type="PANTHER" id="PTHR13774">
    <property type="entry name" value="PHENAZINE BIOSYNTHESIS PROTEIN"/>
    <property type="match status" value="1"/>
</dbReference>
<dbReference type="SUPFAM" id="SSF54506">
    <property type="entry name" value="Diaminopimelate epimerase-like"/>
    <property type="match status" value="1"/>
</dbReference>
<evidence type="ECO:0000256" key="1">
    <source>
        <dbReference type="ARBA" id="ARBA00008270"/>
    </source>
</evidence>
<protein>
    <submittedName>
        <fullName evidence="3">Phenazine biosynthesis protein PhzF family</fullName>
    </submittedName>
</protein>
<dbReference type="RefSeq" id="WP_085515996.1">
    <property type="nucleotide sequence ID" value="NZ_FXAW01000001.1"/>
</dbReference>
<organism evidence="3 4">
    <name type="scientific">Marivirga sericea</name>
    <dbReference type="NCBI Taxonomy" id="1028"/>
    <lineage>
        <taxon>Bacteria</taxon>
        <taxon>Pseudomonadati</taxon>
        <taxon>Bacteroidota</taxon>
        <taxon>Cytophagia</taxon>
        <taxon>Cytophagales</taxon>
        <taxon>Marivirgaceae</taxon>
        <taxon>Marivirga</taxon>
    </lineage>
</organism>
<dbReference type="STRING" id="1028.SAMN05661096_01054"/>
<keyword evidence="4" id="KW-1185">Reference proteome</keyword>
<dbReference type="OrthoDB" id="9788221at2"/>
<dbReference type="Gene3D" id="3.10.310.10">
    <property type="entry name" value="Diaminopimelate Epimerase, Chain A, domain 1"/>
    <property type="match status" value="2"/>
</dbReference>
<gene>
    <name evidence="3" type="ORF">SAMN05661096_01054</name>
</gene>
<comment type="similarity">
    <text evidence="1">Belongs to the PhzF family.</text>
</comment>
<dbReference type="Proteomes" id="UP000193804">
    <property type="component" value="Unassembled WGS sequence"/>
</dbReference>
<dbReference type="NCBIfam" id="TIGR00654">
    <property type="entry name" value="PhzF_family"/>
    <property type="match status" value="1"/>
</dbReference>
<dbReference type="AlphaFoldDB" id="A0A1X7ISW1"/>
<accession>A0A1X7ISW1</accession>
<dbReference type="GO" id="GO:0016853">
    <property type="term" value="F:isomerase activity"/>
    <property type="evidence" value="ECO:0007669"/>
    <property type="project" value="UniProtKB-KW"/>
</dbReference>